<reference evidence="1 2" key="1">
    <citation type="submission" date="2021-02" db="EMBL/GenBank/DDBJ databases">
        <title>Niveibacterium changnyeongensis HC41.</title>
        <authorList>
            <person name="Kang M."/>
        </authorList>
    </citation>
    <scope>NUCLEOTIDE SEQUENCE [LARGE SCALE GENOMIC DNA]</scope>
    <source>
        <strain evidence="1 2">HC41</strain>
    </source>
</reference>
<organism evidence="1 2">
    <name type="scientific">Niveibacterium microcysteis</name>
    <dbReference type="NCBI Taxonomy" id="2811415"/>
    <lineage>
        <taxon>Bacteria</taxon>
        <taxon>Pseudomonadati</taxon>
        <taxon>Pseudomonadota</taxon>
        <taxon>Betaproteobacteria</taxon>
        <taxon>Rhodocyclales</taxon>
        <taxon>Rhodocyclaceae</taxon>
        <taxon>Niveibacterium</taxon>
    </lineage>
</organism>
<dbReference type="EMBL" id="CP071060">
    <property type="protein sequence ID" value="QSI75273.1"/>
    <property type="molecule type" value="Genomic_DNA"/>
</dbReference>
<protein>
    <submittedName>
        <fullName evidence="1">Uncharacterized protein</fullName>
    </submittedName>
</protein>
<accession>A0ABX7M296</accession>
<evidence type="ECO:0000313" key="2">
    <source>
        <dbReference type="Proteomes" id="UP000663570"/>
    </source>
</evidence>
<sequence>MVYPYYEAVSNNWIRAQEVGKGQSLAFPVSWGDVVAVALLPGTLIGVHASLQGCDRLRPAPQRRWVWFNRESARETLAQLPKNAIAYALFGCSPILRDLGPPDPIQCLPEASYAAWERDAAVGGHVLSLGMNAAVPLRLGHGAGFYATSAEQDGIQVRFLGKDGPPPSADLKDW</sequence>
<dbReference type="Proteomes" id="UP000663570">
    <property type="component" value="Chromosome"/>
</dbReference>
<proteinExistence type="predicted"/>
<gene>
    <name evidence="1" type="ORF">JY500_12165</name>
</gene>
<evidence type="ECO:0000313" key="1">
    <source>
        <dbReference type="EMBL" id="QSI75273.1"/>
    </source>
</evidence>
<dbReference type="RefSeq" id="WP_206252658.1">
    <property type="nucleotide sequence ID" value="NZ_CP071060.1"/>
</dbReference>
<name>A0ABX7M296_9RHOO</name>
<keyword evidence="2" id="KW-1185">Reference proteome</keyword>